<proteinExistence type="predicted"/>
<dbReference type="EMBL" id="JBHTAS010000001">
    <property type="protein sequence ID" value="MFC7141974.1"/>
    <property type="molecule type" value="Genomic_DNA"/>
</dbReference>
<feature type="transmembrane region" description="Helical" evidence="1">
    <location>
        <begin position="116"/>
        <end position="140"/>
    </location>
</feature>
<dbReference type="InterPro" id="IPR007352">
    <property type="entry name" value="DUF420"/>
</dbReference>
<feature type="transmembrane region" description="Helical" evidence="1">
    <location>
        <begin position="79"/>
        <end position="96"/>
    </location>
</feature>
<keyword evidence="3" id="KW-1185">Reference proteome</keyword>
<protein>
    <submittedName>
        <fullName evidence="2">DUF420 domain-containing protein</fullName>
    </submittedName>
</protein>
<accession>A0ABD5Y3R4</accession>
<evidence type="ECO:0000256" key="1">
    <source>
        <dbReference type="SAM" id="Phobius"/>
    </source>
</evidence>
<reference evidence="2 3" key="1">
    <citation type="journal article" date="2019" name="Int. J. Syst. Evol. Microbiol.">
        <title>The Global Catalogue of Microorganisms (GCM) 10K type strain sequencing project: providing services to taxonomists for standard genome sequencing and annotation.</title>
        <authorList>
            <consortium name="The Broad Institute Genomics Platform"/>
            <consortium name="The Broad Institute Genome Sequencing Center for Infectious Disease"/>
            <person name="Wu L."/>
            <person name="Ma J."/>
        </authorList>
    </citation>
    <scope>NUCLEOTIDE SEQUENCE [LARGE SCALE GENOMIC DNA]</scope>
    <source>
        <strain evidence="2 3">XZYJT29</strain>
    </source>
</reference>
<sequence length="184" mass="19432">MNVREHVPAVSGILSVAALALVFAAALQAIPQALLPRAPDAVLHAIPHLNAAVSAAAIGAIVVGWRAIRRGDVAGHRRAMLATTALFALFLAAYLYRVALLGPTKFSGPPLVEGAIYPAVLAIHIVLAIVSVPLVIYVLLLAVTRSVPELRETRHPTVGRVAAALWLVSFSLGVVVYLMLYVLF</sequence>
<keyword evidence="1" id="KW-0472">Membrane</keyword>
<feature type="transmembrane region" description="Helical" evidence="1">
    <location>
        <begin position="161"/>
        <end position="183"/>
    </location>
</feature>
<comment type="caution">
    <text evidence="2">The sequence shown here is derived from an EMBL/GenBank/DDBJ whole genome shotgun (WGS) entry which is preliminary data.</text>
</comment>
<keyword evidence="1" id="KW-1133">Transmembrane helix</keyword>
<dbReference type="AlphaFoldDB" id="A0ABD5Y3R4"/>
<feature type="transmembrane region" description="Helical" evidence="1">
    <location>
        <begin position="45"/>
        <end position="67"/>
    </location>
</feature>
<dbReference type="Proteomes" id="UP001596432">
    <property type="component" value="Unassembled WGS sequence"/>
</dbReference>
<dbReference type="PANTHER" id="PTHR37692">
    <property type="entry name" value="HYPOTHETICAL MEMBRANE SPANNING PROTEIN"/>
    <property type="match status" value="1"/>
</dbReference>
<dbReference type="RefSeq" id="WP_274323050.1">
    <property type="nucleotide sequence ID" value="NZ_CP118158.1"/>
</dbReference>
<keyword evidence="1" id="KW-0812">Transmembrane</keyword>
<name>A0ABD5Y3R4_9EURY</name>
<organism evidence="2 3">
    <name type="scientific">Halosimplex aquaticum</name>
    <dbReference type="NCBI Taxonomy" id="3026162"/>
    <lineage>
        <taxon>Archaea</taxon>
        <taxon>Methanobacteriati</taxon>
        <taxon>Methanobacteriota</taxon>
        <taxon>Stenosarchaea group</taxon>
        <taxon>Halobacteria</taxon>
        <taxon>Halobacteriales</taxon>
        <taxon>Haloarculaceae</taxon>
        <taxon>Halosimplex</taxon>
    </lineage>
</organism>
<dbReference type="Pfam" id="PF04238">
    <property type="entry name" value="DUF420"/>
    <property type="match status" value="1"/>
</dbReference>
<gene>
    <name evidence="2" type="ORF">ACFQMA_19325</name>
</gene>
<evidence type="ECO:0000313" key="3">
    <source>
        <dbReference type="Proteomes" id="UP001596432"/>
    </source>
</evidence>
<dbReference type="GeneID" id="78822305"/>
<evidence type="ECO:0000313" key="2">
    <source>
        <dbReference type="EMBL" id="MFC7141974.1"/>
    </source>
</evidence>
<dbReference type="PANTHER" id="PTHR37692:SF1">
    <property type="entry name" value="DUF420 DOMAIN-CONTAINING PROTEIN"/>
    <property type="match status" value="1"/>
</dbReference>